<comment type="caution">
    <text evidence="1">The sequence shown here is derived from an EMBL/GenBank/DDBJ whole genome shotgun (WGS) entry which is preliminary data.</text>
</comment>
<protein>
    <recommendedName>
        <fullName evidence="3">Reverse transcriptase domain-containing protein</fullName>
    </recommendedName>
</protein>
<dbReference type="OrthoDB" id="10067229at2759"/>
<evidence type="ECO:0008006" key="3">
    <source>
        <dbReference type="Google" id="ProtNLM"/>
    </source>
</evidence>
<dbReference type="Proteomes" id="UP000596742">
    <property type="component" value="Unassembled WGS sequence"/>
</dbReference>
<name>A0A8B6HF09_MYTGA</name>
<evidence type="ECO:0000313" key="1">
    <source>
        <dbReference type="EMBL" id="VDI78530.1"/>
    </source>
</evidence>
<feature type="non-terminal residue" evidence="1">
    <location>
        <position position="74"/>
    </location>
</feature>
<evidence type="ECO:0000313" key="2">
    <source>
        <dbReference type="Proteomes" id="UP000596742"/>
    </source>
</evidence>
<dbReference type="EMBL" id="UYJE01009982">
    <property type="protein sequence ID" value="VDI78530.1"/>
    <property type="molecule type" value="Genomic_DNA"/>
</dbReference>
<reference evidence="1" key="1">
    <citation type="submission" date="2018-11" db="EMBL/GenBank/DDBJ databases">
        <authorList>
            <person name="Alioto T."/>
            <person name="Alioto T."/>
        </authorList>
    </citation>
    <scope>NUCLEOTIDE SEQUENCE</scope>
</reference>
<sequence length="74" mass="8252">MDDIPPDRRLKSIVFETYEVKDILQILNGNKASGPDAISGRILKPVADIIAKPLHTIILSLRTKLFPSAWKLAK</sequence>
<gene>
    <name evidence="1" type="ORF">MGAL_10B004392</name>
</gene>
<dbReference type="AlphaFoldDB" id="A0A8B6HF09"/>
<organism evidence="1 2">
    <name type="scientific">Mytilus galloprovincialis</name>
    <name type="common">Mediterranean mussel</name>
    <dbReference type="NCBI Taxonomy" id="29158"/>
    <lineage>
        <taxon>Eukaryota</taxon>
        <taxon>Metazoa</taxon>
        <taxon>Spiralia</taxon>
        <taxon>Lophotrochozoa</taxon>
        <taxon>Mollusca</taxon>
        <taxon>Bivalvia</taxon>
        <taxon>Autobranchia</taxon>
        <taxon>Pteriomorphia</taxon>
        <taxon>Mytilida</taxon>
        <taxon>Mytiloidea</taxon>
        <taxon>Mytilidae</taxon>
        <taxon>Mytilinae</taxon>
        <taxon>Mytilus</taxon>
    </lineage>
</organism>
<accession>A0A8B6HF09</accession>
<proteinExistence type="predicted"/>
<keyword evidence="2" id="KW-1185">Reference proteome</keyword>